<reference evidence="1" key="1">
    <citation type="journal article" date="2023" name="bioRxiv">
        <title>Improved chromosome-level genome assembly for marigold (Tagetes erecta).</title>
        <authorList>
            <person name="Jiang F."/>
            <person name="Yuan L."/>
            <person name="Wang S."/>
            <person name="Wang H."/>
            <person name="Xu D."/>
            <person name="Wang A."/>
            <person name="Fan W."/>
        </authorList>
    </citation>
    <scope>NUCLEOTIDE SEQUENCE</scope>
    <source>
        <strain evidence="1">WSJ</strain>
        <tissue evidence="1">Leaf</tissue>
    </source>
</reference>
<gene>
    <name evidence="1" type="ORF">QVD17_06393</name>
</gene>
<proteinExistence type="predicted"/>
<dbReference type="AlphaFoldDB" id="A0AAD8LE41"/>
<comment type="caution">
    <text evidence="1">The sequence shown here is derived from an EMBL/GenBank/DDBJ whole genome shotgun (WGS) entry which is preliminary data.</text>
</comment>
<accession>A0AAD8LE41</accession>
<evidence type="ECO:0000313" key="2">
    <source>
        <dbReference type="Proteomes" id="UP001229421"/>
    </source>
</evidence>
<name>A0AAD8LE41_TARER</name>
<protein>
    <submittedName>
        <fullName evidence="1">Uncharacterized protein</fullName>
    </submittedName>
</protein>
<dbReference type="EMBL" id="JAUHHV010000001">
    <property type="protein sequence ID" value="KAK1440564.1"/>
    <property type="molecule type" value="Genomic_DNA"/>
</dbReference>
<dbReference type="Proteomes" id="UP001229421">
    <property type="component" value="Unassembled WGS sequence"/>
</dbReference>
<sequence length="143" mass="16453">MCFVANNNEFEEGNKYCFFTAKEGHKSKIVMEHLKGSNGRSCKWDAGFTLTKNQSAWVSCKVSIPDTVTMRYESKRIRLFRLARKTLSNLCIINKNNAAISVKILIPSTPSPKSLIQFLTSFNQNHHLRLHHHLYIFITLSLH</sequence>
<organism evidence="1 2">
    <name type="scientific">Tagetes erecta</name>
    <name type="common">African marigold</name>
    <dbReference type="NCBI Taxonomy" id="13708"/>
    <lineage>
        <taxon>Eukaryota</taxon>
        <taxon>Viridiplantae</taxon>
        <taxon>Streptophyta</taxon>
        <taxon>Embryophyta</taxon>
        <taxon>Tracheophyta</taxon>
        <taxon>Spermatophyta</taxon>
        <taxon>Magnoliopsida</taxon>
        <taxon>eudicotyledons</taxon>
        <taxon>Gunneridae</taxon>
        <taxon>Pentapetalae</taxon>
        <taxon>asterids</taxon>
        <taxon>campanulids</taxon>
        <taxon>Asterales</taxon>
        <taxon>Asteraceae</taxon>
        <taxon>Asteroideae</taxon>
        <taxon>Heliantheae alliance</taxon>
        <taxon>Tageteae</taxon>
        <taxon>Tagetes</taxon>
    </lineage>
</organism>
<keyword evidence="2" id="KW-1185">Reference proteome</keyword>
<evidence type="ECO:0000313" key="1">
    <source>
        <dbReference type="EMBL" id="KAK1440564.1"/>
    </source>
</evidence>